<evidence type="ECO:0000259" key="1">
    <source>
        <dbReference type="Pfam" id="PF01968"/>
    </source>
</evidence>
<dbReference type="KEGG" id="tpd:Teth39_1813"/>
<dbReference type="eggNOG" id="COG0145">
    <property type="taxonomic scope" value="Bacteria"/>
</dbReference>
<dbReference type="AlphaFoldDB" id="B0KC95"/>
<organism evidence="3 4">
    <name type="scientific">Thermoanaerobacter pseudethanolicus (strain ATCC 33223 / 39E)</name>
    <name type="common">Clostridium thermohydrosulfuricum</name>
    <dbReference type="NCBI Taxonomy" id="340099"/>
    <lineage>
        <taxon>Bacteria</taxon>
        <taxon>Bacillati</taxon>
        <taxon>Bacillota</taxon>
        <taxon>Clostridia</taxon>
        <taxon>Thermoanaerobacterales</taxon>
        <taxon>Thermoanaerobacteraceae</taxon>
        <taxon>Thermoanaerobacter</taxon>
    </lineage>
</organism>
<accession>B0KC95</accession>
<protein>
    <submittedName>
        <fullName evidence="3">Hydantoinase/oxoprolinase</fullName>
    </submittedName>
</protein>
<dbReference type="PANTHER" id="PTHR11365">
    <property type="entry name" value="5-OXOPROLINASE RELATED"/>
    <property type="match status" value="1"/>
</dbReference>
<dbReference type="Pfam" id="PF05378">
    <property type="entry name" value="Hydant_A_N"/>
    <property type="match status" value="1"/>
</dbReference>
<dbReference type="GO" id="GO:0005829">
    <property type="term" value="C:cytosol"/>
    <property type="evidence" value="ECO:0007669"/>
    <property type="project" value="TreeGrafter"/>
</dbReference>
<reference evidence="4" key="1">
    <citation type="submission" date="2008-01" db="EMBL/GenBank/DDBJ databases">
        <title>Complete sequence of Thermoanaerobacter pseudethanolicus 39E.</title>
        <authorList>
            <person name="Copeland A."/>
            <person name="Lucas S."/>
            <person name="Lapidus A."/>
            <person name="Barry K."/>
            <person name="Glavina del Rio T."/>
            <person name="Dalin E."/>
            <person name="Tice H."/>
            <person name="Pitluck S."/>
            <person name="Bruce D."/>
            <person name="Goodwin L."/>
            <person name="Saunders E."/>
            <person name="Brettin T."/>
            <person name="Detter J.C."/>
            <person name="Han C."/>
            <person name="Schmutz J."/>
            <person name="Larimer F."/>
            <person name="Land M."/>
            <person name="Hauser L."/>
            <person name="Kyrpides N."/>
            <person name="Lykidis A."/>
            <person name="Hemme C."/>
            <person name="Fields M.W."/>
            <person name="He Z."/>
            <person name="Zhou J."/>
            <person name="Richardson P."/>
        </authorList>
    </citation>
    <scope>NUCLEOTIDE SEQUENCE [LARGE SCALE GENOMIC DNA]</scope>
    <source>
        <strain evidence="4">ATCC 33223 / DSM 2355 / 39E</strain>
    </source>
</reference>
<keyword evidence="4" id="KW-1185">Reference proteome</keyword>
<dbReference type="Proteomes" id="UP000002156">
    <property type="component" value="Chromosome"/>
</dbReference>
<gene>
    <name evidence="3" type="ordered locus">Teth39_1813</name>
</gene>
<dbReference type="Gene3D" id="3.30.420.40">
    <property type="match status" value="1"/>
</dbReference>
<proteinExistence type="predicted"/>
<dbReference type="SUPFAM" id="SSF53067">
    <property type="entry name" value="Actin-like ATPase domain"/>
    <property type="match status" value="1"/>
</dbReference>
<dbReference type="STRING" id="340099.Teth39_1813"/>
<dbReference type="Pfam" id="PF01968">
    <property type="entry name" value="Hydantoinase_A"/>
    <property type="match status" value="1"/>
</dbReference>
<dbReference type="InterPro" id="IPR008040">
    <property type="entry name" value="Hydant_A_N"/>
</dbReference>
<dbReference type="InterPro" id="IPR043129">
    <property type="entry name" value="ATPase_NBD"/>
</dbReference>
<dbReference type="HOGENOM" id="CLU_014140_0_0_9"/>
<dbReference type="InterPro" id="IPR045079">
    <property type="entry name" value="Oxoprolinase-like"/>
</dbReference>
<evidence type="ECO:0000313" key="4">
    <source>
        <dbReference type="Proteomes" id="UP000002156"/>
    </source>
</evidence>
<feature type="domain" description="Hydantoinase A/oxoprolinase" evidence="1">
    <location>
        <begin position="193"/>
        <end position="500"/>
    </location>
</feature>
<dbReference type="RefSeq" id="WP_012269600.1">
    <property type="nucleotide sequence ID" value="NC_010321.1"/>
</dbReference>
<dbReference type="EMBL" id="CP000924">
    <property type="protein sequence ID" value="ABY95449.1"/>
    <property type="molecule type" value="Genomic_DNA"/>
</dbReference>
<feature type="domain" description="Hydantoinase/oxoprolinase N-terminal" evidence="2">
    <location>
        <begin position="5"/>
        <end position="174"/>
    </location>
</feature>
<dbReference type="GO" id="GO:0017168">
    <property type="term" value="F:5-oxoprolinase (ATP-hydrolyzing) activity"/>
    <property type="evidence" value="ECO:0007669"/>
    <property type="project" value="TreeGrafter"/>
</dbReference>
<dbReference type="InterPro" id="IPR002821">
    <property type="entry name" value="Hydantoinase_A"/>
</dbReference>
<name>B0KC95_THEP3</name>
<dbReference type="GO" id="GO:0006749">
    <property type="term" value="P:glutathione metabolic process"/>
    <property type="evidence" value="ECO:0007669"/>
    <property type="project" value="TreeGrafter"/>
</dbReference>
<dbReference type="PANTHER" id="PTHR11365:SF23">
    <property type="entry name" value="HYPOTHETICAL 5-OXOPROLINASE (EUROFUNG)-RELATED"/>
    <property type="match status" value="1"/>
</dbReference>
<evidence type="ECO:0000259" key="2">
    <source>
        <dbReference type="Pfam" id="PF05378"/>
    </source>
</evidence>
<sequence>MLKVRIGIDVGGTFTDAVAIDNDTYELIGTVKLPTTHTAKEGVAKGIIDVLKKLMDEYNIKPGDVLFIAHGTTQATNALLEGDVVPVGIIAAGRGIEGIKVKSDTNIQDIELAPGKILKIVNKYVELDDEFEKNVEMKIEELKTQEIGAVVAAQAFSVDDPTTENRIIEIVEQKGLPVTATHEITKLYGLKIRTRTAAINACILPKMIETANMTEESVKKSGIKAPLMIMRGDGGVMSIAEVRKRPILTLLSGPAAGVAGALMYEKISDGIFLEVGGTSTDISAIKTGKVMVNYAEIGGHKTYLNSLDVRTVGIAGGSMIRLGDKDIEDVGPRSAHIANLPYAVYSDPEEIIEPEIVYIKPKKNDPDNYVAIKSKNGKVFAVTVSCAANVLGYVRPEDYAYGNVEAARRALEPIAKKLNKTVEEVAKKIMDIASMKVIKVVEQLLTDYKLDKSTTVLVGGGGGSASIVPYVAKMMGMDHRIAKNAQVISTIGVALAMVREIVERTIQNPTEKDILSIRNEAKEAVIKSGALEETVEIYVEIDSQKNIVRAIATGATELRSKDILNRNLGREEIKKIAAQSMKLESAKNVQIIDETGSMYIVKGIENKKKFFGLLSQKIESVMVIDKEGVIRLNKNNGKVYRTNITNFENYLNKALEQNIFYGDGGAEIPDCFIILPNRIVDLSGLIDKEQIISLAKVEIGGLSDNDRILILLSKR</sequence>
<evidence type="ECO:0000313" key="3">
    <source>
        <dbReference type="EMBL" id="ABY95449.1"/>
    </source>
</evidence>